<organism evidence="2">
    <name type="scientific">Clostridium botulinum (strain Eklund 17B / Type B)</name>
    <dbReference type="NCBI Taxonomy" id="935198"/>
    <lineage>
        <taxon>Bacteria</taxon>
        <taxon>Bacillati</taxon>
        <taxon>Bacillota</taxon>
        <taxon>Clostridia</taxon>
        <taxon>Eubacteriales</taxon>
        <taxon>Clostridiaceae</taxon>
        <taxon>Clostridium</taxon>
    </lineage>
</organism>
<dbReference type="CDD" id="cd00093">
    <property type="entry name" value="HTH_XRE"/>
    <property type="match status" value="1"/>
</dbReference>
<reference evidence="2" key="2">
    <citation type="submission" date="2009-08" db="EMBL/GenBank/DDBJ databases">
        <authorList>
            <person name="Shrivastava S."/>
            <person name="Brinkac L.M."/>
            <person name="Dodson R.J."/>
            <person name="Harkins D.M."/>
            <person name="Durkin A.S."/>
            <person name="Sutton G."/>
        </authorList>
    </citation>
    <scope>NUCLEOTIDE SEQUENCE</scope>
    <source>
        <strain evidence="2">Eklund 17B</strain>
    </source>
</reference>
<dbReference type="EMBL" id="CP001056">
    <property type="protein sequence ID" value="ACD23442.1"/>
    <property type="molecule type" value="Genomic_DNA"/>
</dbReference>
<dbReference type="SMART" id="SM00530">
    <property type="entry name" value="HTH_XRE"/>
    <property type="match status" value="1"/>
</dbReference>
<dbReference type="SUPFAM" id="SSF47413">
    <property type="entry name" value="lambda repressor-like DNA-binding domains"/>
    <property type="match status" value="1"/>
</dbReference>
<dbReference type="InterPro" id="IPR010982">
    <property type="entry name" value="Lambda_DNA-bd_dom_sf"/>
</dbReference>
<gene>
    <name evidence="2" type="ordered locus">CLL_A2287</name>
</gene>
<dbReference type="AlphaFoldDB" id="B2TRZ5"/>
<accession>U4P9Z4</accession>
<evidence type="ECO:0000259" key="1">
    <source>
        <dbReference type="PROSITE" id="PS50943"/>
    </source>
</evidence>
<dbReference type="InterPro" id="IPR001387">
    <property type="entry name" value="Cro/C1-type_HTH"/>
</dbReference>
<reference evidence="2" key="1">
    <citation type="submission" date="2009-06" db="EMBL/GenBank/DDBJ databases">
        <authorList>
            <consortium name="US DOE Joint Genome Institute (JGI-PGF)"/>
            <person name="Lucas S."/>
            <person name="Copeland A."/>
            <person name="Lapidus A."/>
            <person name="Glavina del Rio T."/>
            <person name="Dalin E."/>
            <person name="Tice H."/>
            <person name="Bruce D."/>
            <person name="Goodwin L."/>
            <person name="Pitluck S."/>
            <person name="Kyrpides N."/>
            <person name="Mavromatis K."/>
            <person name="Ivanova N."/>
            <person name="Saunders E."/>
            <person name="Brettin T."/>
            <person name="Detter J.C."/>
            <person name="Han C."/>
            <person name="Larimer F."/>
            <person name="Land M."/>
            <person name="Hauser L."/>
            <person name="Markowitz V."/>
            <person name="Cheng J.-F."/>
            <person name="Hugenholtz P."/>
            <person name="Woyke T."/>
            <person name="Wu D."/>
            <person name="Gronow S."/>
            <person name="Klenk H.-P."/>
            <person name="Eisen J.A."/>
        </authorList>
    </citation>
    <scope>NUCLEOTIDE SEQUENCE</scope>
    <source>
        <strain evidence="2">Eklund 17B</strain>
    </source>
</reference>
<accession>B2TRZ5</accession>
<dbReference type="Pfam" id="PF01381">
    <property type="entry name" value="HTH_3"/>
    <property type="match status" value="1"/>
</dbReference>
<sequence>MNNRLKEIRLHFNKTQEEFANSINIKSKAHISALESGKRSITDRIISDVCNQYNINEDWLRNGIKPMLVQTPNDELKQFALKYKFNDIEYKFLSEYVKLDVDKRSDLVGFLENIMNSDASLVADTKRKIEKIYNDNELAATKEEVSNSIDAEVEAYRQELEAESKGEILSASEKRKNA</sequence>
<dbReference type="KEGG" id="cbk:CLL_A2287"/>
<dbReference type="PROSITE" id="PS50943">
    <property type="entry name" value="HTH_CROC1"/>
    <property type="match status" value="1"/>
</dbReference>
<proteinExistence type="predicted"/>
<evidence type="ECO:0000313" key="2">
    <source>
        <dbReference type="EMBL" id="ACD23442.1"/>
    </source>
</evidence>
<dbReference type="HOGENOM" id="CLU_066192_5_0_9"/>
<protein>
    <submittedName>
        <fullName evidence="2">Transcriptional regulator</fullName>
    </submittedName>
</protein>
<dbReference type="PATRIC" id="fig|935198.13.peg.2243"/>
<dbReference type="GO" id="GO:0003677">
    <property type="term" value="F:DNA binding"/>
    <property type="evidence" value="ECO:0007669"/>
    <property type="project" value="InterPro"/>
</dbReference>
<name>B2TRZ5_CLOBB</name>
<dbReference type="Gene3D" id="1.10.260.40">
    <property type="entry name" value="lambda repressor-like DNA-binding domains"/>
    <property type="match status" value="1"/>
</dbReference>
<feature type="domain" description="HTH cro/C1-type" evidence="1">
    <location>
        <begin position="5"/>
        <end position="60"/>
    </location>
</feature>